<dbReference type="FunFam" id="3.30.565.10:FF:000006">
    <property type="entry name" value="Sensor histidine kinase WalK"/>
    <property type="match status" value="1"/>
</dbReference>
<evidence type="ECO:0000256" key="1">
    <source>
        <dbReference type="ARBA" id="ARBA00000085"/>
    </source>
</evidence>
<dbReference type="InterPro" id="IPR004358">
    <property type="entry name" value="Sig_transdc_His_kin-like_C"/>
</dbReference>
<dbReference type="InterPro" id="IPR036890">
    <property type="entry name" value="HATPase_C_sf"/>
</dbReference>
<dbReference type="Gene3D" id="1.10.287.130">
    <property type="match status" value="1"/>
</dbReference>
<dbReference type="InterPro" id="IPR036097">
    <property type="entry name" value="HisK_dim/P_sf"/>
</dbReference>
<organism evidence="10 11">
    <name type="scientific">Massilia aurea</name>
    <dbReference type="NCBI Taxonomy" id="373040"/>
    <lineage>
        <taxon>Bacteria</taxon>
        <taxon>Pseudomonadati</taxon>
        <taxon>Pseudomonadota</taxon>
        <taxon>Betaproteobacteria</taxon>
        <taxon>Burkholderiales</taxon>
        <taxon>Oxalobacteraceae</taxon>
        <taxon>Telluria group</taxon>
        <taxon>Massilia</taxon>
    </lineage>
</organism>
<dbReference type="EC" id="2.7.13.3" evidence="3"/>
<dbReference type="CDD" id="cd17580">
    <property type="entry name" value="REC_2_DhkD-like"/>
    <property type="match status" value="1"/>
</dbReference>
<dbReference type="GO" id="GO:0005886">
    <property type="term" value="C:plasma membrane"/>
    <property type="evidence" value="ECO:0007669"/>
    <property type="project" value="UniProtKB-SubCell"/>
</dbReference>
<evidence type="ECO:0000256" key="3">
    <source>
        <dbReference type="ARBA" id="ARBA00012438"/>
    </source>
</evidence>
<dbReference type="SMART" id="SM00387">
    <property type="entry name" value="HATPase_c"/>
    <property type="match status" value="1"/>
</dbReference>
<dbReference type="CDD" id="cd00082">
    <property type="entry name" value="HisKA"/>
    <property type="match status" value="1"/>
</dbReference>
<dbReference type="Proteomes" id="UP000540787">
    <property type="component" value="Unassembled WGS sequence"/>
</dbReference>
<keyword evidence="11" id="KW-1185">Reference proteome</keyword>
<evidence type="ECO:0000259" key="9">
    <source>
        <dbReference type="PROSITE" id="PS50110"/>
    </source>
</evidence>
<evidence type="ECO:0000313" key="10">
    <source>
        <dbReference type="EMBL" id="MBB6133532.1"/>
    </source>
</evidence>
<dbReference type="Gene3D" id="3.40.50.2300">
    <property type="match status" value="1"/>
</dbReference>
<dbReference type="CDD" id="cd00075">
    <property type="entry name" value="HATPase"/>
    <property type="match status" value="1"/>
</dbReference>
<dbReference type="InterPro" id="IPR011006">
    <property type="entry name" value="CheY-like_superfamily"/>
</dbReference>
<dbReference type="PROSITE" id="PS50109">
    <property type="entry name" value="HIS_KIN"/>
    <property type="match status" value="1"/>
</dbReference>
<dbReference type="PANTHER" id="PTHR43547:SF2">
    <property type="entry name" value="HYBRID SIGNAL TRANSDUCTION HISTIDINE KINASE C"/>
    <property type="match status" value="1"/>
</dbReference>
<dbReference type="AlphaFoldDB" id="A0A7W9WZA6"/>
<sequence>MTSMPALPGIEPATPDGHLAQLERENARLRRELDASTTLALSLREANEHLVLAAVDAQTSRDDAEDTNRRQNEFLAMLAHELRNPLVPISVSAGLLERGPVASLPLGRLTAVIQRQVDHMARLLDDLLDAARLSSGKITLAIEPLRLAEVLEHAAETIMPRVRERSQRLTINHDERDPVVDGDRVRLTQVFTNLLNNASKYTQDGGQVTISVRCDDGIAVTIADNGAGMSDETIGRAFELFTQGPRTLARSEGGLGVGLNVVRNLVSMHGGSVTAGSDGPGQGSTFIVRLPQSSADAPCAPTAAPVHTASATRRILVIEDNGDAADVLRMLLELEGHQVEIAAEGHAGLALALEGHFDAIVCDIGLPGIDGLELMTRLRAAQPDPRPLTVALSGYGQPSDRARALAAGFDRYLVKPVASAALVEALAGPSAAIA</sequence>
<keyword evidence="6 10" id="KW-0418">Kinase</keyword>
<evidence type="ECO:0000256" key="4">
    <source>
        <dbReference type="ARBA" id="ARBA00022553"/>
    </source>
</evidence>
<accession>A0A7W9WZA6</accession>
<name>A0A7W9WZA6_9BURK</name>
<dbReference type="Pfam" id="PF00072">
    <property type="entry name" value="Response_reg"/>
    <property type="match status" value="1"/>
</dbReference>
<dbReference type="InterPro" id="IPR005467">
    <property type="entry name" value="His_kinase_dom"/>
</dbReference>
<dbReference type="Pfam" id="PF00512">
    <property type="entry name" value="HisKA"/>
    <property type="match status" value="1"/>
</dbReference>
<keyword evidence="4 7" id="KW-0597">Phosphoprotein</keyword>
<proteinExistence type="predicted"/>
<dbReference type="Gene3D" id="3.30.565.10">
    <property type="entry name" value="Histidine kinase-like ATPase, C-terminal domain"/>
    <property type="match status" value="1"/>
</dbReference>
<dbReference type="InterPro" id="IPR003594">
    <property type="entry name" value="HATPase_dom"/>
</dbReference>
<evidence type="ECO:0000256" key="7">
    <source>
        <dbReference type="PROSITE-ProRule" id="PRU00169"/>
    </source>
</evidence>
<keyword evidence="5" id="KW-0808">Transferase</keyword>
<comment type="catalytic activity">
    <reaction evidence="1">
        <text>ATP + protein L-histidine = ADP + protein N-phospho-L-histidine.</text>
        <dbReference type="EC" id="2.7.13.3"/>
    </reaction>
</comment>
<feature type="modified residue" description="4-aspartylphosphate" evidence="7">
    <location>
        <position position="363"/>
    </location>
</feature>
<dbReference type="SUPFAM" id="SSF47384">
    <property type="entry name" value="Homodimeric domain of signal transducing histidine kinase"/>
    <property type="match status" value="1"/>
</dbReference>
<dbReference type="PRINTS" id="PR00344">
    <property type="entry name" value="BCTRLSENSOR"/>
</dbReference>
<dbReference type="PROSITE" id="PS50110">
    <property type="entry name" value="RESPONSE_REGULATORY"/>
    <property type="match status" value="1"/>
</dbReference>
<dbReference type="GO" id="GO:0000155">
    <property type="term" value="F:phosphorelay sensor kinase activity"/>
    <property type="evidence" value="ECO:0007669"/>
    <property type="project" value="InterPro"/>
</dbReference>
<dbReference type="SMART" id="SM00448">
    <property type="entry name" value="REC"/>
    <property type="match status" value="1"/>
</dbReference>
<evidence type="ECO:0000256" key="6">
    <source>
        <dbReference type="ARBA" id="ARBA00022777"/>
    </source>
</evidence>
<evidence type="ECO:0000256" key="2">
    <source>
        <dbReference type="ARBA" id="ARBA00004429"/>
    </source>
</evidence>
<dbReference type="SUPFAM" id="SSF52172">
    <property type="entry name" value="CheY-like"/>
    <property type="match status" value="1"/>
</dbReference>
<dbReference type="PANTHER" id="PTHR43547">
    <property type="entry name" value="TWO-COMPONENT HISTIDINE KINASE"/>
    <property type="match status" value="1"/>
</dbReference>
<protein>
    <recommendedName>
        <fullName evidence="3">histidine kinase</fullName>
        <ecNumber evidence="3">2.7.13.3</ecNumber>
    </recommendedName>
</protein>
<reference evidence="10 11" key="1">
    <citation type="submission" date="2020-08" db="EMBL/GenBank/DDBJ databases">
        <title>The Agave Microbiome: Exploring the role of microbial communities in plant adaptations to desert environments.</title>
        <authorList>
            <person name="Partida-Martinez L.P."/>
        </authorList>
    </citation>
    <scope>NUCLEOTIDE SEQUENCE [LARGE SCALE GENOMIC DNA]</scope>
    <source>
        <strain evidence="10 11">AT3.2</strain>
    </source>
</reference>
<gene>
    <name evidence="10" type="ORF">HD842_001643</name>
</gene>
<comment type="caution">
    <text evidence="10">The sequence shown here is derived from an EMBL/GenBank/DDBJ whole genome shotgun (WGS) entry which is preliminary data.</text>
</comment>
<feature type="domain" description="Histidine kinase" evidence="8">
    <location>
        <begin position="77"/>
        <end position="294"/>
    </location>
</feature>
<comment type="subcellular location">
    <subcellularLocation>
        <location evidence="2">Cell inner membrane</location>
        <topology evidence="2">Multi-pass membrane protein</topology>
    </subcellularLocation>
</comment>
<evidence type="ECO:0000313" key="11">
    <source>
        <dbReference type="Proteomes" id="UP000540787"/>
    </source>
</evidence>
<evidence type="ECO:0000256" key="5">
    <source>
        <dbReference type="ARBA" id="ARBA00022679"/>
    </source>
</evidence>
<dbReference type="InterPro" id="IPR001789">
    <property type="entry name" value="Sig_transdc_resp-reg_receiver"/>
</dbReference>
<dbReference type="SUPFAM" id="SSF55874">
    <property type="entry name" value="ATPase domain of HSP90 chaperone/DNA topoisomerase II/histidine kinase"/>
    <property type="match status" value="1"/>
</dbReference>
<dbReference type="SMART" id="SM00388">
    <property type="entry name" value="HisKA"/>
    <property type="match status" value="1"/>
</dbReference>
<feature type="domain" description="Response regulatory" evidence="9">
    <location>
        <begin position="314"/>
        <end position="430"/>
    </location>
</feature>
<dbReference type="InterPro" id="IPR003661">
    <property type="entry name" value="HisK_dim/P_dom"/>
</dbReference>
<dbReference type="EMBL" id="JACHBX010000001">
    <property type="protein sequence ID" value="MBB6133532.1"/>
    <property type="molecule type" value="Genomic_DNA"/>
</dbReference>
<dbReference type="Pfam" id="PF02518">
    <property type="entry name" value="HATPase_c"/>
    <property type="match status" value="1"/>
</dbReference>
<evidence type="ECO:0000259" key="8">
    <source>
        <dbReference type="PROSITE" id="PS50109"/>
    </source>
</evidence>